<dbReference type="Proteomes" id="UP001295469">
    <property type="component" value="Chromosome A04"/>
</dbReference>
<name>A0A817B3T0_BRANA</name>
<accession>A0A817B3T0</accession>
<gene>
    <name evidence="1" type="ORF">DARMORV10_A04P18840.1</name>
</gene>
<dbReference type="AlphaFoldDB" id="A0A817B3T0"/>
<proteinExistence type="predicted"/>
<feature type="non-terminal residue" evidence="1">
    <location>
        <position position="118"/>
    </location>
</feature>
<sequence>WPKQITSRRRGNNYNTLLQVIKLKSSWNGCIKDGADGSELIPTFLNDLHPVTGFDKAKFQIDLIGRYPSIVQQISCQVYACVCPLWMVLVLRPSLRFQATTLMQTMTIVLSNGCMKLC</sequence>
<evidence type="ECO:0000313" key="1">
    <source>
        <dbReference type="EMBL" id="CAF2279393.1"/>
    </source>
</evidence>
<dbReference type="EMBL" id="HG994358">
    <property type="protein sequence ID" value="CAF2279393.1"/>
    <property type="molecule type" value="Genomic_DNA"/>
</dbReference>
<organism evidence="1">
    <name type="scientific">Brassica napus</name>
    <name type="common">Rape</name>
    <dbReference type="NCBI Taxonomy" id="3708"/>
    <lineage>
        <taxon>Eukaryota</taxon>
        <taxon>Viridiplantae</taxon>
        <taxon>Streptophyta</taxon>
        <taxon>Embryophyta</taxon>
        <taxon>Tracheophyta</taxon>
        <taxon>Spermatophyta</taxon>
        <taxon>Magnoliopsida</taxon>
        <taxon>eudicotyledons</taxon>
        <taxon>Gunneridae</taxon>
        <taxon>Pentapetalae</taxon>
        <taxon>rosids</taxon>
        <taxon>malvids</taxon>
        <taxon>Brassicales</taxon>
        <taxon>Brassicaceae</taxon>
        <taxon>Brassiceae</taxon>
        <taxon>Brassica</taxon>
    </lineage>
</organism>
<reference evidence="1" key="1">
    <citation type="submission" date="2021-01" db="EMBL/GenBank/DDBJ databases">
        <authorList>
            <consortium name="Genoscope - CEA"/>
            <person name="William W."/>
        </authorList>
    </citation>
    <scope>NUCLEOTIDE SEQUENCE</scope>
</reference>
<protein>
    <submittedName>
        <fullName evidence="1">(rape) hypothetical protein</fullName>
    </submittedName>
</protein>